<dbReference type="PANTHER" id="PTHR32089:SF112">
    <property type="entry name" value="LYSOZYME-LIKE PROTEIN-RELATED"/>
    <property type="match status" value="1"/>
</dbReference>
<comment type="caution">
    <text evidence="9">The sequence shown here is derived from an EMBL/GenBank/DDBJ whole genome shotgun (WGS) entry which is preliminary data.</text>
</comment>
<keyword evidence="6" id="KW-0812">Transmembrane</keyword>
<comment type="similarity">
    <text evidence="4">Belongs to the methyl-accepting chemotaxis (MCP) protein family.</text>
</comment>
<feature type="domain" description="T-SNARE coiled-coil homology" evidence="8">
    <location>
        <begin position="383"/>
        <end position="445"/>
    </location>
</feature>
<evidence type="ECO:0000313" key="10">
    <source>
        <dbReference type="Proteomes" id="UP001596292"/>
    </source>
</evidence>
<accession>A0ABW2BLP4</accession>
<gene>
    <name evidence="9" type="ORF">ACFQE0_18105</name>
</gene>
<dbReference type="Gene3D" id="1.10.287.950">
    <property type="entry name" value="Methyl-accepting chemotaxis protein"/>
    <property type="match status" value="1"/>
</dbReference>
<evidence type="ECO:0000256" key="1">
    <source>
        <dbReference type="ARBA" id="ARBA00004429"/>
    </source>
</evidence>
<dbReference type="PANTHER" id="PTHR32089">
    <property type="entry name" value="METHYL-ACCEPTING CHEMOTAXIS PROTEIN MCPB"/>
    <property type="match status" value="1"/>
</dbReference>
<dbReference type="InterPro" id="IPR000727">
    <property type="entry name" value="T_SNARE_dom"/>
</dbReference>
<keyword evidence="2" id="KW-1003">Cell membrane</keyword>
<evidence type="ECO:0000259" key="7">
    <source>
        <dbReference type="PROSITE" id="PS50111"/>
    </source>
</evidence>
<feature type="transmembrane region" description="Helical" evidence="6">
    <location>
        <begin position="113"/>
        <end position="134"/>
    </location>
</feature>
<dbReference type="InterPro" id="IPR004089">
    <property type="entry name" value="MCPsignal_dom"/>
</dbReference>
<feature type="domain" description="Methyl-accepting transducer" evidence="7">
    <location>
        <begin position="231"/>
        <end position="467"/>
    </location>
</feature>
<evidence type="ECO:0000256" key="5">
    <source>
        <dbReference type="PROSITE-ProRule" id="PRU00284"/>
    </source>
</evidence>
<dbReference type="PROSITE" id="PS50111">
    <property type="entry name" value="CHEMOTAXIS_TRANSDUC_2"/>
    <property type="match status" value="1"/>
</dbReference>
<keyword evidence="10" id="KW-1185">Reference proteome</keyword>
<dbReference type="RefSeq" id="WP_378972159.1">
    <property type="nucleotide sequence ID" value="NZ_JBHSWN010000001.1"/>
</dbReference>
<evidence type="ECO:0000256" key="3">
    <source>
        <dbReference type="ARBA" id="ARBA00023224"/>
    </source>
</evidence>
<dbReference type="Proteomes" id="UP001596292">
    <property type="component" value="Unassembled WGS sequence"/>
</dbReference>
<dbReference type="EMBL" id="JBHSWN010000001">
    <property type="protein sequence ID" value="MFC6791363.1"/>
    <property type="molecule type" value="Genomic_DNA"/>
</dbReference>
<evidence type="ECO:0000256" key="4">
    <source>
        <dbReference type="ARBA" id="ARBA00029447"/>
    </source>
</evidence>
<dbReference type="SUPFAM" id="SSF58104">
    <property type="entry name" value="Methyl-accepting chemotaxis protein (MCP) signaling domain"/>
    <property type="match status" value="1"/>
</dbReference>
<organism evidence="9 10">
    <name type="scientific">Methylobacterium komagatae</name>
    <dbReference type="NCBI Taxonomy" id="374425"/>
    <lineage>
        <taxon>Bacteria</taxon>
        <taxon>Pseudomonadati</taxon>
        <taxon>Pseudomonadota</taxon>
        <taxon>Alphaproteobacteria</taxon>
        <taxon>Hyphomicrobiales</taxon>
        <taxon>Methylobacteriaceae</taxon>
        <taxon>Methylobacterium</taxon>
    </lineage>
</organism>
<name>A0ABW2BLP4_9HYPH</name>
<keyword evidence="3 5" id="KW-0807">Transducer</keyword>
<protein>
    <submittedName>
        <fullName evidence="9">Methyl-accepting chemotaxis protein</fullName>
    </submittedName>
</protein>
<keyword evidence="2" id="KW-0997">Cell inner membrane</keyword>
<feature type="transmembrane region" description="Helical" evidence="6">
    <location>
        <begin position="12"/>
        <end position="32"/>
    </location>
</feature>
<sequence length="487" mass="50648">MDLDQLRESFARFLIALLWLHVPIVAAIMYFAGDTFSVGPPLAAALLASLATLCWVRAPIETGTRLLTGVALVGMAATLLYALTGHPWQVDLHMYFFACLAMLVGWCDWRVILVAAAVTAVHHLAFGLLLPLLIFPKGAGSDLTRVVLHAVIVLMETGVLVWVSQTIARAFVDLKHSAAELHARLDQSRVLEAEAARARGQLEDQRRSTMVELAGGFEAAIGGIIGRVSSSAAELRSSAERMNAIAARTAGQSTNVATAAEEAASNVGTVAAAAEELGASVQEIGRQVQGSASLAQTAVTEADQTANLVQVLQRTSARIGDMVGLISNVASQTNLLALNATIEAARAGEAGRGFAVVAAEVKELANQTAKATEEIASQIGEIQGVTNQAVSAIGGITGRIRDINSVATSIAAAVEQQGAATTEIVRNVAQAANGTDEVTSNIAGVAQSSEETGAAARHVLQAASDLSRQSEHLGAEVTRFLATVRAA</sequence>
<feature type="transmembrane region" description="Helical" evidence="6">
    <location>
        <begin position="38"/>
        <end position="56"/>
    </location>
</feature>
<reference evidence="10" key="1">
    <citation type="journal article" date="2019" name="Int. J. Syst. Evol. Microbiol.">
        <title>The Global Catalogue of Microorganisms (GCM) 10K type strain sequencing project: providing services to taxonomists for standard genome sequencing and annotation.</title>
        <authorList>
            <consortium name="The Broad Institute Genomics Platform"/>
            <consortium name="The Broad Institute Genome Sequencing Center for Infectious Disease"/>
            <person name="Wu L."/>
            <person name="Ma J."/>
        </authorList>
    </citation>
    <scope>NUCLEOTIDE SEQUENCE [LARGE SCALE GENOMIC DNA]</scope>
    <source>
        <strain evidence="10">CCUG 48316</strain>
    </source>
</reference>
<proteinExistence type="inferred from homology"/>
<dbReference type="SMART" id="SM00283">
    <property type="entry name" value="MA"/>
    <property type="match status" value="1"/>
</dbReference>
<evidence type="ECO:0000256" key="2">
    <source>
        <dbReference type="ARBA" id="ARBA00022519"/>
    </source>
</evidence>
<feature type="transmembrane region" description="Helical" evidence="6">
    <location>
        <begin position="63"/>
        <end position="82"/>
    </location>
</feature>
<comment type="subcellular location">
    <subcellularLocation>
        <location evidence="1">Cell inner membrane</location>
        <topology evidence="1">Multi-pass membrane protein</topology>
    </subcellularLocation>
</comment>
<evidence type="ECO:0000256" key="6">
    <source>
        <dbReference type="SAM" id="Phobius"/>
    </source>
</evidence>
<feature type="transmembrane region" description="Helical" evidence="6">
    <location>
        <begin position="146"/>
        <end position="163"/>
    </location>
</feature>
<evidence type="ECO:0000313" key="9">
    <source>
        <dbReference type="EMBL" id="MFC6791363.1"/>
    </source>
</evidence>
<keyword evidence="6" id="KW-1133">Transmembrane helix</keyword>
<evidence type="ECO:0000259" key="8">
    <source>
        <dbReference type="PROSITE" id="PS50192"/>
    </source>
</evidence>
<dbReference type="Pfam" id="PF00015">
    <property type="entry name" value="MCPsignal"/>
    <property type="match status" value="1"/>
</dbReference>
<dbReference type="PROSITE" id="PS50192">
    <property type="entry name" value="T_SNARE"/>
    <property type="match status" value="1"/>
</dbReference>
<keyword evidence="6" id="KW-0472">Membrane</keyword>